<dbReference type="Pfam" id="PF12697">
    <property type="entry name" value="Abhydrolase_6"/>
    <property type="match status" value="1"/>
</dbReference>
<dbReference type="InterPro" id="IPR052897">
    <property type="entry name" value="Sec-Metab_Biosynth_Hydrolase"/>
</dbReference>
<protein>
    <submittedName>
        <fullName evidence="2">Cysteine-tRNA ligase</fullName>
    </submittedName>
</protein>
<dbReference type="OrthoDB" id="408373at2759"/>
<comment type="caution">
    <text evidence="2">The sequence shown here is derived from an EMBL/GenBank/DDBJ whole genome shotgun (WGS) entry which is preliminary data.</text>
</comment>
<name>A0A2P7ZDF6_9PEZI</name>
<dbReference type="AlphaFoldDB" id="A0A2P7ZDF6"/>
<gene>
    <name evidence="2" type="ORF">B9Z65_5223</name>
</gene>
<dbReference type="EMBL" id="NHZQ01000236">
    <property type="protein sequence ID" value="PSK46255.1"/>
    <property type="molecule type" value="Genomic_DNA"/>
</dbReference>
<dbReference type="SUPFAM" id="SSF53474">
    <property type="entry name" value="alpha/beta-Hydrolases"/>
    <property type="match status" value="1"/>
</dbReference>
<dbReference type="STRING" id="40998.A0A2P7ZDF6"/>
<evidence type="ECO:0000313" key="3">
    <source>
        <dbReference type="Proteomes" id="UP000243723"/>
    </source>
</evidence>
<proteinExistence type="predicted"/>
<dbReference type="GO" id="GO:0016874">
    <property type="term" value="F:ligase activity"/>
    <property type="evidence" value="ECO:0007669"/>
    <property type="project" value="UniProtKB-KW"/>
</dbReference>
<dbReference type="InterPro" id="IPR029058">
    <property type="entry name" value="AB_hydrolase_fold"/>
</dbReference>
<reference evidence="2 3" key="1">
    <citation type="submission" date="2017-05" db="EMBL/GenBank/DDBJ databases">
        <title>Draft genome sequence of Elsinoe australis.</title>
        <authorList>
            <person name="Cheng Q."/>
        </authorList>
    </citation>
    <scope>NUCLEOTIDE SEQUENCE [LARGE SCALE GENOMIC DNA]</scope>
    <source>
        <strain evidence="2 3">NL1</strain>
    </source>
</reference>
<sequence length="378" mass="41164">MDNSVPSRRVRFTPILPTRYNPSGVHIQDARFKSNLAAKEAMEHSIILARLDANVQEIKSAYKRDRALIELAHFDLFHMARFLTAEHLFQVHTPRAIQTLLDSPVFILVPGAFHPGSLYQPLLDELTKQGYETHAITNRSVAGDDPENITTQDDANYARGVITSYLDRGEDVVVICHSYGGLVGSTASYGLTKADRQAAGAPGGVAGLIGIACLLVPEGVSLSEASGGQMADWIDVNEPREGLCVANSHDALYGPEMAAKPAEGMLRKTAPQGTKVFASPPGKPAWSDPNMKGRLGYIKCLHDKAVSVEGQAGMLQMTGQEWHVVHSDTGHSPFASKPVETARYCLYLLEKFRLAAWLCTMALLLGSKCVRLWVTSLQ</sequence>
<organism evidence="2 3">
    <name type="scientific">Elsinoe australis</name>
    <dbReference type="NCBI Taxonomy" id="40998"/>
    <lineage>
        <taxon>Eukaryota</taxon>
        <taxon>Fungi</taxon>
        <taxon>Dikarya</taxon>
        <taxon>Ascomycota</taxon>
        <taxon>Pezizomycotina</taxon>
        <taxon>Dothideomycetes</taxon>
        <taxon>Dothideomycetidae</taxon>
        <taxon>Myriangiales</taxon>
        <taxon>Elsinoaceae</taxon>
        <taxon>Elsinoe</taxon>
    </lineage>
</organism>
<dbReference type="Gene3D" id="3.40.50.1820">
    <property type="entry name" value="alpha/beta hydrolase"/>
    <property type="match status" value="1"/>
</dbReference>
<keyword evidence="3" id="KW-1185">Reference proteome</keyword>
<accession>A0A2P7ZDF6</accession>
<feature type="domain" description="AB hydrolase-1" evidence="1">
    <location>
        <begin position="107"/>
        <end position="343"/>
    </location>
</feature>
<evidence type="ECO:0000259" key="1">
    <source>
        <dbReference type="Pfam" id="PF12697"/>
    </source>
</evidence>
<dbReference type="InterPro" id="IPR000073">
    <property type="entry name" value="AB_hydrolase_1"/>
</dbReference>
<dbReference type="Proteomes" id="UP000243723">
    <property type="component" value="Unassembled WGS sequence"/>
</dbReference>
<evidence type="ECO:0000313" key="2">
    <source>
        <dbReference type="EMBL" id="PSK46255.1"/>
    </source>
</evidence>
<dbReference type="PANTHER" id="PTHR37017:SF8">
    <property type="entry name" value="AB HYDROLASE-1 DOMAIN-CONTAINING PROTEIN"/>
    <property type="match status" value="1"/>
</dbReference>
<keyword evidence="2" id="KW-0436">Ligase</keyword>
<dbReference type="PANTHER" id="PTHR37017">
    <property type="entry name" value="AB HYDROLASE-1 DOMAIN-CONTAINING PROTEIN-RELATED"/>
    <property type="match status" value="1"/>
</dbReference>